<dbReference type="GO" id="GO:0008999">
    <property type="term" value="F:protein-N-terminal-alanine acetyltransferase activity"/>
    <property type="evidence" value="ECO:0007669"/>
    <property type="project" value="TreeGrafter"/>
</dbReference>
<dbReference type="CDD" id="cd04301">
    <property type="entry name" value="NAT_SF"/>
    <property type="match status" value="1"/>
</dbReference>
<dbReference type="InterPro" id="IPR000182">
    <property type="entry name" value="GNAT_dom"/>
</dbReference>
<dbReference type="PROSITE" id="PS51186">
    <property type="entry name" value="GNAT"/>
    <property type="match status" value="1"/>
</dbReference>
<proteinExistence type="predicted"/>
<keyword evidence="2" id="KW-0808">Transferase</keyword>
<gene>
    <name evidence="2" type="ORF">PFR_JS23_1717</name>
</gene>
<feature type="region of interest" description="Disordered" evidence="1">
    <location>
        <begin position="30"/>
        <end position="65"/>
    </location>
</feature>
<organism evidence="2 3">
    <name type="scientific">Propionibacterium freudenreichii</name>
    <dbReference type="NCBI Taxonomy" id="1744"/>
    <lineage>
        <taxon>Bacteria</taxon>
        <taxon>Bacillati</taxon>
        <taxon>Actinomycetota</taxon>
        <taxon>Actinomycetes</taxon>
        <taxon>Propionibacteriales</taxon>
        <taxon>Propionibacteriaceae</taxon>
        <taxon>Propionibacterium</taxon>
    </lineage>
</organism>
<sequence length="229" mass="24228">MAWRPAYCRGASKFVTAIACRGAYGHDCRVSDRDRAGDGGRTGDPGSGREHAAPRGPRAATPGHIPARAEVEIPTARLVLHGVDPAQAEQLARGISPLPCVAGYPHADSDTAARMQRHALEVDNWVPGYGLYLMVRRADGLVVGDIGFHTPPDQRGAAEVSYGVADSVRRRGYASEALVALTAWAHAHGASTVLAEVDPTNHASRGVLAKAGFLPVRSDGPKLRLRHQG</sequence>
<dbReference type="InterPro" id="IPR051908">
    <property type="entry name" value="Ribosomal_N-acetyltransferase"/>
</dbReference>
<dbReference type="SUPFAM" id="SSF55729">
    <property type="entry name" value="Acyl-CoA N-acyltransferases (Nat)"/>
    <property type="match status" value="1"/>
</dbReference>
<accession>A0A2C8A2Z1</accession>
<dbReference type="Pfam" id="PF13302">
    <property type="entry name" value="Acetyltransf_3"/>
    <property type="match status" value="1"/>
</dbReference>
<evidence type="ECO:0000313" key="2">
    <source>
        <dbReference type="EMBL" id="SCQ80645.1"/>
    </source>
</evidence>
<protein>
    <submittedName>
        <fullName evidence="2">Acetyltransferase, gnlAT family</fullName>
    </submittedName>
</protein>
<dbReference type="GO" id="GO:0005737">
    <property type="term" value="C:cytoplasm"/>
    <property type="evidence" value="ECO:0007669"/>
    <property type="project" value="TreeGrafter"/>
</dbReference>
<dbReference type="PANTHER" id="PTHR43441:SF6">
    <property type="entry name" value="N-ACETYLTRANSFERASE DOMAIN-CONTAINING PROTEIN"/>
    <property type="match status" value="1"/>
</dbReference>
<dbReference type="InterPro" id="IPR016181">
    <property type="entry name" value="Acyl_CoA_acyltransferase"/>
</dbReference>
<dbReference type="EMBL" id="LT618793">
    <property type="protein sequence ID" value="SCQ80645.1"/>
    <property type="molecule type" value="Genomic_DNA"/>
</dbReference>
<reference evidence="2 3" key="1">
    <citation type="submission" date="2016-09" db="EMBL/GenBank/DDBJ databases">
        <authorList>
            <person name="Laine KS P."/>
        </authorList>
    </citation>
    <scope>NUCLEOTIDE SEQUENCE [LARGE SCALE GENOMIC DNA]</scope>
    <source>
        <strain evidence="2">PFRJS-23</strain>
    </source>
</reference>
<name>A0A2C8A2Z1_9ACTN</name>
<feature type="compositionally biased region" description="Low complexity" evidence="1">
    <location>
        <begin position="54"/>
        <end position="63"/>
    </location>
</feature>
<evidence type="ECO:0000313" key="3">
    <source>
        <dbReference type="Proteomes" id="UP000250080"/>
    </source>
</evidence>
<dbReference type="Gene3D" id="3.40.630.30">
    <property type="match status" value="1"/>
</dbReference>
<dbReference type="AlphaFoldDB" id="A0A2C8A2Z1"/>
<dbReference type="GO" id="GO:1990189">
    <property type="term" value="F:protein N-terminal-serine acetyltransferase activity"/>
    <property type="evidence" value="ECO:0007669"/>
    <property type="project" value="TreeGrafter"/>
</dbReference>
<evidence type="ECO:0000256" key="1">
    <source>
        <dbReference type="SAM" id="MobiDB-lite"/>
    </source>
</evidence>
<dbReference type="Proteomes" id="UP000250080">
    <property type="component" value="Chromosome I"/>
</dbReference>
<dbReference type="PANTHER" id="PTHR43441">
    <property type="entry name" value="RIBOSOMAL-PROTEIN-SERINE ACETYLTRANSFERASE"/>
    <property type="match status" value="1"/>
</dbReference>